<proteinExistence type="predicted"/>
<dbReference type="SUPFAM" id="SSF53335">
    <property type="entry name" value="S-adenosyl-L-methionine-dependent methyltransferases"/>
    <property type="match status" value="1"/>
</dbReference>
<name>A0A1D7QJ65_9SPHI</name>
<feature type="domain" description="Methyltransferase" evidence="1">
    <location>
        <begin position="41"/>
        <end position="136"/>
    </location>
</feature>
<dbReference type="OrthoDB" id="836632at2"/>
<gene>
    <name evidence="2" type="ORF">BFS30_16920</name>
</gene>
<dbReference type="PROSITE" id="PS01330">
    <property type="entry name" value="PABS_1"/>
    <property type="match status" value="1"/>
</dbReference>
<protein>
    <recommendedName>
        <fullName evidence="1">Methyltransferase domain-containing protein</fullName>
    </recommendedName>
</protein>
<dbReference type="KEGG" id="psty:BFS30_16920"/>
<dbReference type="Proteomes" id="UP000094313">
    <property type="component" value="Chromosome"/>
</dbReference>
<dbReference type="InterPro" id="IPR029063">
    <property type="entry name" value="SAM-dependent_MTases_sf"/>
</dbReference>
<organism evidence="2 3">
    <name type="scientific">Pedobacter steynii</name>
    <dbReference type="NCBI Taxonomy" id="430522"/>
    <lineage>
        <taxon>Bacteria</taxon>
        <taxon>Pseudomonadati</taxon>
        <taxon>Bacteroidota</taxon>
        <taxon>Sphingobacteriia</taxon>
        <taxon>Sphingobacteriales</taxon>
        <taxon>Sphingobacteriaceae</taxon>
        <taxon>Pedobacter</taxon>
    </lineage>
</organism>
<dbReference type="EMBL" id="CP017141">
    <property type="protein sequence ID" value="AOM78708.1"/>
    <property type="molecule type" value="Genomic_DNA"/>
</dbReference>
<sequence length="209" mass="24101">MTNNYDHIANYYDRLSRMVFFKSQVNAQIDQLGYIPENSSVLIVGGGTGWILEELAKVRPAGLHIVYVEISANMIALSRDRNPGANEVEFVNKRIEDFSSSMSFDVILTPFLFDNFSAERAVVVFKQLDLLLKENGYWLFVDFSLKGERGRWWKSAFLQLMYSFFKLIRIVEASELTDMEPYFKNAGYQEIIGKSYYGGFIQGQVYRKG</sequence>
<dbReference type="InterPro" id="IPR041698">
    <property type="entry name" value="Methyltransf_25"/>
</dbReference>
<dbReference type="RefSeq" id="WP_069380372.1">
    <property type="nucleotide sequence ID" value="NZ_CP017141.1"/>
</dbReference>
<dbReference type="Gene3D" id="3.40.50.150">
    <property type="entry name" value="Vaccinia Virus protein VP39"/>
    <property type="match status" value="1"/>
</dbReference>
<dbReference type="AlphaFoldDB" id="A0A1D7QJ65"/>
<accession>A0A1D7QJ65</accession>
<dbReference type="Pfam" id="PF13649">
    <property type="entry name" value="Methyltransf_25"/>
    <property type="match status" value="1"/>
</dbReference>
<dbReference type="CDD" id="cd02440">
    <property type="entry name" value="AdoMet_MTases"/>
    <property type="match status" value="1"/>
</dbReference>
<evidence type="ECO:0000259" key="1">
    <source>
        <dbReference type="Pfam" id="PF13649"/>
    </source>
</evidence>
<dbReference type="InterPro" id="IPR030373">
    <property type="entry name" value="PABS_CS"/>
</dbReference>
<evidence type="ECO:0000313" key="2">
    <source>
        <dbReference type="EMBL" id="AOM78708.1"/>
    </source>
</evidence>
<reference evidence="2 3" key="1">
    <citation type="submission" date="2016-08" db="EMBL/GenBank/DDBJ databases">
        <authorList>
            <person name="Seilhamer J.J."/>
        </authorList>
    </citation>
    <scope>NUCLEOTIDE SEQUENCE [LARGE SCALE GENOMIC DNA]</scope>
    <source>
        <strain evidence="2 3">DX4</strain>
    </source>
</reference>
<evidence type="ECO:0000313" key="3">
    <source>
        <dbReference type="Proteomes" id="UP000094313"/>
    </source>
</evidence>
<keyword evidence="3" id="KW-1185">Reference proteome</keyword>